<evidence type="ECO:0000313" key="1">
    <source>
        <dbReference type="EMBL" id="ARB10923.1"/>
    </source>
</evidence>
<dbReference type="EMBL" id="KY744566">
    <property type="protein sequence ID" value="ARB10923.1"/>
    <property type="molecule type" value="Genomic_DNA"/>
</dbReference>
<gene>
    <name evidence="1" type="ORF">POP72_007</name>
</gene>
<organism evidence="1 2">
    <name type="scientific">Pectobacterium phage POP72</name>
    <dbReference type="NCBI Taxonomy" id="1965269"/>
    <lineage>
        <taxon>Viruses</taxon>
        <taxon>Duplodnaviria</taxon>
        <taxon>Heunggongvirae</taxon>
        <taxon>Uroviricota</taxon>
        <taxon>Caudoviricetes</taxon>
        <taxon>Autographivirales</taxon>
        <taxon>Autosignataviridae</taxon>
        <taxon>Molineuxvirinae</taxon>
        <taxon>Axomammavirus</taxon>
        <taxon>Axomammavirus PP1</taxon>
    </lineage>
</organism>
<name>A0A2R2V0R7_9CAUD</name>
<accession>A0A2R2V0R7</accession>
<proteinExistence type="predicted"/>
<evidence type="ECO:0000313" key="2">
    <source>
        <dbReference type="Proteomes" id="UP000244377"/>
    </source>
</evidence>
<sequence>MNYAKYILIAVSVLVAGAALNQAKASYDSHSSEQARQDKSDKTIRIALAKYARCVERDGNEARCAYLLGSFVISESK</sequence>
<reference evidence="1 2" key="1">
    <citation type="submission" date="2017-03" db="EMBL/GenBank/DDBJ databases">
        <authorList>
            <person name="Afonso C.L."/>
            <person name="Miller P.J."/>
            <person name="Scott M.A."/>
            <person name="Spackman E."/>
            <person name="Goraichik I."/>
            <person name="Dimitrov K.M."/>
            <person name="Suarez D.L."/>
            <person name="Swayne D.E."/>
        </authorList>
    </citation>
    <scope>NUCLEOTIDE SEQUENCE [LARGE SCALE GENOMIC DNA]</scope>
</reference>
<dbReference type="Proteomes" id="UP000244377">
    <property type="component" value="Genome"/>
</dbReference>
<protein>
    <submittedName>
        <fullName evidence="1">Uncharacterized protein</fullName>
    </submittedName>
</protein>